<dbReference type="EMBL" id="JAQOUE010000001">
    <property type="protein sequence ID" value="MDT7043632.1"/>
    <property type="molecule type" value="Genomic_DNA"/>
</dbReference>
<dbReference type="Proteomes" id="UP001250932">
    <property type="component" value="Unassembled WGS sequence"/>
</dbReference>
<accession>A0ABU3KBT1</accession>
<protein>
    <submittedName>
        <fullName evidence="4">Response regulator</fullName>
    </submittedName>
</protein>
<feature type="modified residue" description="4-aspartylphosphate" evidence="2">
    <location>
        <position position="87"/>
    </location>
</feature>
<feature type="domain" description="Response regulatory" evidence="3">
    <location>
        <begin position="9"/>
        <end position="156"/>
    </location>
</feature>
<name>A0ABU3KBT1_9BACT</name>
<evidence type="ECO:0000256" key="2">
    <source>
        <dbReference type="PROSITE-ProRule" id="PRU00169"/>
    </source>
</evidence>
<evidence type="ECO:0000313" key="4">
    <source>
        <dbReference type="EMBL" id="MDT7043632.1"/>
    </source>
</evidence>
<evidence type="ECO:0000259" key="3">
    <source>
        <dbReference type="PROSITE" id="PS50110"/>
    </source>
</evidence>
<dbReference type="RefSeq" id="WP_313834198.1">
    <property type="nucleotide sequence ID" value="NZ_JAQOUE010000001.1"/>
</dbReference>
<dbReference type="InterPro" id="IPR001789">
    <property type="entry name" value="Sig_transdc_resp-reg_receiver"/>
</dbReference>
<dbReference type="InterPro" id="IPR011006">
    <property type="entry name" value="CheY-like_superfamily"/>
</dbReference>
<dbReference type="PANTHER" id="PTHR44591:SF3">
    <property type="entry name" value="RESPONSE REGULATORY DOMAIN-CONTAINING PROTEIN"/>
    <property type="match status" value="1"/>
</dbReference>
<dbReference type="Pfam" id="PF00072">
    <property type="entry name" value="Response_reg"/>
    <property type="match status" value="1"/>
</dbReference>
<proteinExistence type="predicted"/>
<evidence type="ECO:0000256" key="1">
    <source>
        <dbReference type="ARBA" id="ARBA00022553"/>
    </source>
</evidence>
<dbReference type="InterPro" id="IPR050595">
    <property type="entry name" value="Bact_response_regulator"/>
</dbReference>
<dbReference type="Gene3D" id="3.40.50.2300">
    <property type="match status" value="1"/>
</dbReference>
<comment type="caution">
    <text evidence="4">The sequence shown here is derived from an EMBL/GenBank/DDBJ whole genome shotgun (WGS) entry which is preliminary data.</text>
</comment>
<reference evidence="4 5" key="1">
    <citation type="journal article" date="2023" name="ISME J.">
        <title>Cultivation and genomic characterization of novel and ubiquitous marine nitrite-oxidizing bacteria from the Nitrospirales.</title>
        <authorList>
            <person name="Mueller A.J."/>
            <person name="Daebeler A."/>
            <person name="Herbold C.W."/>
            <person name="Kirkegaard R.H."/>
            <person name="Daims H."/>
        </authorList>
    </citation>
    <scope>NUCLEOTIDE SEQUENCE [LARGE SCALE GENOMIC DNA]</scope>
    <source>
        <strain evidence="4 5">EB</strain>
    </source>
</reference>
<keyword evidence="1 2" id="KW-0597">Phosphoprotein</keyword>
<dbReference type="PANTHER" id="PTHR44591">
    <property type="entry name" value="STRESS RESPONSE REGULATOR PROTEIN 1"/>
    <property type="match status" value="1"/>
</dbReference>
<evidence type="ECO:0000313" key="5">
    <source>
        <dbReference type="Proteomes" id="UP001250932"/>
    </source>
</evidence>
<sequence>MTLNSDNRRLLVIDDNPAIFEDIRKILQIPTPQKDFQSIRSELFGESVPIPLTMAFHIAYADQGQQGLAMVQEALQNGTPYAMAFVDMRMPPGWDGAETIEHIWQVDPDIQMVICTAYSDHDWEHLLKRLTQHDKLLILRKPFDPIEIRQLAVSLTERWNHHVQTKQQLNDIAALQEERAWEIQQTIQELEQEANRRDNPANLH</sequence>
<gene>
    <name evidence="4" type="ORF">PPG34_14840</name>
</gene>
<dbReference type="PROSITE" id="PS50110">
    <property type="entry name" value="RESPONSE_REGULATORY"/>
    <property type="match status" value="1"/>
</dbReference>
<dbReference type="SUPFAM" id="SSF52172">
    <property type="entry name" value="CheY-like"/>
    <property type="match status" value="1"/>
</dbReference>
<keyword evidence="5" id="KW-1185">Reference proteome</keyword>
<organism evidence="4 5">
    <name type="scientific">Candidatus Nitronereus thalassa</name>
    <dbReference type="NCBI Taxonomy" id="3020898"/>
    <lineage>
        <taxon>Bacteria</taxon>
        <taxon>Pseudomonadati</taxon>
        <taxon>Nitrospirota</taxon>
        <taxon>Nitrospiria</taxon>
        <taxon>Nitrospirales</taxon>
        <taxon>Nitrospiraceae</taxon>
        <taxon>Candidatus Nitronereus</taxon>
    </lineage>
</organism>